<dbReference type="EMBL" id="CP102480">
    <property type="protein sequence ID" value="UUX52034.1"/>
    <property type="molecule type" value="Genomic_DNA"/>
</dbReference>
<feature type="domain" description="BPL/LPL catalytic" evidence="1">
    <location>
        <begin position="7"/>
        <end position="193"/>
    </location>
</feature>
<gene>
    <name evidence="2" type="ORF">NUH88_10085</name>
</gene>
<protein>
    <submittedName>
        <fullName evidence="2">Biotin/lipoate--protein ligase family protein</fullName>
    </submittedName>
</protein>
<dbReference type="Proteomes" id="UP001060336">
    <property type="component" value="Chromosome"/>
</dbReference>
<dbReference type="GO" id="GO:0016874">
    <property type="term" value="F:ligase activity"/>
    <property type="evidence" value="ECO:0007669"/>
    <property type="project" value="UniProtKB-KW"/>
</dbReference>
<dbReference type="InterPro" id="IPR045864">
    <property type="entry name" value="aa-tRNA-synth_II/BPL/LPL"/>
</dbReference>
<dbReference type="RefSeq" id="WP_257771860.1">
    <property type="nucleotide sequence ID" value="NZ_CP102480.1"/>
</dbReference>
<dbReference type="Pfam" id="PF16917">
    <property type="entry name" value="BPL_LplA_LipB_2"/>
    <property type="match status" value="1"/>
</dbReference>
<evidence type="ECO:0000313" key="3">
    <source>
        <dbReference type="Proteomes" id="UP001060336"/>
    </source>
</evidence>
<name>A0A9J7AZ23_9PROT</name>
<dbReference type="SUPFAM" id="SSF55681">
    <property type="entry name" value="Class II aaRS and biotin synthetases"/>
    <property type="match status" value="1"/>
</dbReference>
<organism evidence="2 3">
    <name type="scientific">Nisaea acidiphila</name>
    <dbReference type="NCBI Taxonomy" id="1862145"/>
    <lineage>
        <taxon>Bacteria</taxon>
        <taxon>Pseudomonadati</taxon>
        <taxon>Pseudomonadota</taxon>
        <taxon>Alphaproteobacteria</taxon>
        <taxon>Rhodospirillales</taxon>
        <taxon>Thalassobaculaceae</taxon>
        <taxon>Nisaea</taxon>
    </lineage>
</organism>
<accession>A0A9J7AZ23</accession>
<dbReference type="Gene3D" id="3.30.930.10">
    <property type="entry name" value="Bira Bifunctional Protein, Domain 2"/>
    <property type="match status" value="1"/>
</dbReference>
<reference evidence="2" key="1">
    <citation type="submission" date="2022-08" db="EMBL/GenBank/DDBJ databases">
        <title>Nisaea acidiphila sp. nov., isolated from a marine algal debris and emended description of the genus Nisaea Urios et al. 2008.</title>
        <authorList>
            <person name="Kwon K."/>
        </authorList>
    </citation>
    <scope>NUCLEOTIDE SEQUENCE</scope>
    <source>
        <strain evidence="2">MEBiC11861</strain>
    </source>
</reference>
<sequence length="249" mass="26973">MLDELSFPPIYRPCRVLEGSDPLEAAIAAAKDGADPASLFWLDSATDFACAIVLGPDRPLSETLAAVHVAMVALGDCLGATVPPQVEVLFGWPDRLIVNGALAGGVTISVDPALWDDPEDPEPEWAVLGIRLAMTPRDDAPEPGMTRQRTTLFDEGCGDLTTGSLLESFSRHFLLWTNRYLSEGLRPIADMWLPRAAKRGENVELKFGGKEWRGTLLGLDEKGGLVLGETKTPLVPLTDVVRKPTWSLD</sequence>
<proteinExistence type="predicted"/>
<evidence type="ECO:0000313" key="2">
    <source>
        <dbReference type="EMBL" id="UUX52034.1"/>
    </source>
</evidence>
<dbReference type="AlphaFoldDB" id="A0A9J7AZ23"/>
<dbReference type="InterPro" id="IPR004143">
    <property type="entry name" value="BPL_LPL_catalytic"/>
</dbReference>
<keyword evidence="3" id="KW-1185">Reference proteome</keyword>
<keyword evidence="2" id="KW-0436">Ligase</keyword>
<dbReference type="KEGG" id="naci:NUH88_10085"/>
<evidence type="ECO:0000259" key="1">
    <source>
        <dbReference type="Pfam" id="PF16917"/>
    </source>
</evidence>